<dbReference type="GeneID" id="111011607"/>
<evidence type="ECO:0000259" key="7">
    <source>
        <dbReference type="PROSITE" id="PS51519"/>
    </source>
</evidence>
<evidence type="ECO:0000256" key="4">
    <source>
        <dbReference type="ARBA" id="ARBA00023125"/>
    </source>
</evidence>
<sequence length="251" mass="29691">MAMESSSKLHNNPLDFEWPYHEDLFQFDKALELPPLDVGLFDFDLADSLSLPFHWENLSQLELELQSPPEFFSPDKHMTADEKPPARMIKLEYEEGQHEQQQQREQIERGFNSDSSWISDVDEKKRRNNMRLRRSKSSVLGLEEIQNHFHIPISEAAKQMNVGLTVLKKRCRELNIMRWPHRKLKSLNSLIKNVKEMGLSSEIKVLEEHKRLVEELPDMDLTHRTKRLRQACFKANYKKRRSNNNSFATLH</sequence>
<feature type="domain" description="RWP-RK" evidence="7">
    <location>
        <begin position="127"/>
        <end position="208"/>
    </location>
</feature>
<dbReference type="PANTHER" id="PTHR46373:SF20">
    <property type="entry name" value="PROTEIN RKD1"/>
    <property type="match status" value="1"/>
</dbReference>
<evidence type="ECO:0000256" key="3">
    <source>
        <dbReference type="ARBA" id="ARBA00023054"/>
    </source>
</evidence>
<protein>
    <submittedName>
        <fullName evidence="9">Protein RKD4</fullName>
    </submittedName>
</protein>
<evidence type="ECO:0000256" key="2">
    <source>
        <dbReference type="ARBA" id="ARBA00023015"/>
    </source>
</evidence>
<dbReference type="GO" id="GO:0003700">
    <property type="term" value="F:DNA-binding transcription factor activity"/>
    <property type="evidence" value="ECO:0007669"/>
    <property type="project" value="InterPro"/>
</dbReference>
<dbReference type="Proteomes" id="UP000504603">
    <property type="component" value="Unplaced"/>
</dbReference>
<evidence type="ECO:0000313" key="8">
    <source>
        <dbReference type="Proteomes" id="UP000504603"/>
    </source>
</evidence>
<dbReference type="PANTHER" id="PTHR46373">
    <property type="entry name" value="PROTEIN RKD4"/>
    <property type="match status" value="1"/>
</dbReference>
<dbReference type="PROSITE" id="PS51519">
    <property type="entry name" value="RWP_RK"/>
    <property type="match status" value="1"/>
</dbReference>
<dbReference type="GO" id="GO:0003677">
    <property type="term" value="F:DNA binding"/>
    <property type="evidence" value="ECO:0007669"/>
    <property type="project" value="UniProtKB-KW"/>
</dbReference>
<name>A0A6J1CJM6_MOMCH</name>
<gene>
    <name evidence="9" type="primary">LOC111011607</name>
</gene>
<dbReference type="OrthoDB" id="6270329at2759"/>
<accession>A0A6J1CJM6</accession>
<dbReference type="AlphaFoldDB" id="A0A6J1CJM6"/>
<evidence type="ECO:0000256" key="5">
    <source>
        <dbReference type="ARBA" id="ARBA00023163"/>
    </source>
</evidence>
<dbReference type="Pfam" id="PF02042">
    <property type="entry name" value="RWP-RK"/>
    <property type="match status" value="1"/>
</dbReference>
<evidence type="ECO:0000256" key="6">
    <source>
        <dbReference type="ARBA" id="ARBA00023242"/>
    </source>
</evidence>
<keyword evidence="4" id="KW-0238">DNA-binding</keyword>
<evidence type="ECO:0000256" key="1">
    <source>
        <dbReference type="ARBA" id="ARBA00004049"/>
    </source>
</evidence>
<evidence type="ECO:0000313" key="9">
    <source>
        <dbReference type="RefSeq" id="XP_022141143.1"/>
    </source>
</evidence>
<dbReference type="KEGG" id="mcha:111011607"/>
<dbReference type="SMR" id="A0A6J1CJM6"/>
<organism evidence="8 9">
    <name type="scientific">Momordica charantia</name>
    <name type="common">Bitter gourd</name>
    <name type="synonym">Balsam pear</name>
    <dbReference type="NCBI Taxonomy" id="3673"/>
    <lineage>
        <taxon>Eukaryota</taxon>
        <taxon>Viridiplantae</taxon>
        <taxon>Streptophyta</taxon>
        <taxon>Embryophyta</taxon>
        <taxon>Tracheophyta</taxon>
        <taxon>Spermatophyta</taxon>
        <taxon>Magnoliopsida</taxon>
        <taxon>eudicotyledons</taxon>
        <taxon>Gunneridae</taxon>
        <taxon>Pentapetalae</taxon>
        <taxon>rosids</taxon>
        <taxon>fabids</taxon>
        <taxon>Cucurbitales</taxon>
        <taxon>Cucurbitaceae</taxon>
        <taxon>Momordiceae</taxon>
        <taxon>Momordica</taxon>
    </lineage>
</organism>
<keyword evidence="6" id="KW-0539">Nucleus</keyword>
<dbReference type="InterPro" id="IPR003035">
    <property type="entry name" value="RWP-RK_dom"/>
</dbReference>
<keyword evidence="5" id="KW-0804">Transcription</keyword>
<dbReference type="InterPro" id="IPR044607">
    <property type="entry name" value="RKD-like"/>
</dbReference>
<proteinExistence type="predicted"/>
<keyword evidence="8" id="KW-1185">Reference proteome</keyword>
<dbReference type="RefSeq" id="XP_022141143.1">
    <property type="nucleotide sequence ID" value="XM_022285451.1"/>
</dbReference>
<reference evidence="9" key="1">
    <citation type="submission" date="2025-08" db="UniProtKB">
        <authorList>
            <consortium name="RefSeq"/>
        </authorList>
    </citation>
    <scope>IDENTIFICATION</scope>
    <source>
        <strain evidence="9">OHB3-1</strain>
    </source>
</reference>
<comment type="function">
    <text evidence="1">Putative transcription factor.</text>
</comment>
<keyword evidence="3" id="KW-0175">Coiled coil</keyword>
<keyword evidence="2" id="KW-0805">Transcription regulation</keyword>